<organism evidence="6 7">
    <name type="scientific">Corynebacterium pseudodiphtheriticum</name>
    <dbReference type="NCBI Taxonomy" id="37637"/>
    <lineage>
        <taxon>Bacteria</taxon>
        <taxon>Bacillati</taxon>
        <taxon>Actinomycetota</taxon>
        <taxon>Actinomycetes</taxon>
        <taxon>Mycobacteriales</taxon>
        <taxon>Corynebacteriaceae</taxon>
        <taxon>Corynebacterium</taxon>
    </lineage>
</organism>
<evidence type="ECO:0000259" key="5">
    <source>
        <dbReference type="PROSITE" id="PS50109"/>
    </source>
</evidence>
<dbReference type="InterPro" id="IPR050482">
    <property type="entry name" value="Sensor_HK_TwoCompSys"/>
</dbReference>
<evidence type="ECO:0000313" key="7">
    <source>
        <dbReference type="Proteomes" id="UP001224412"/>
    </source>
</evidence>
<dbReference type="EMBL" id="JASNVH010000001">
    <property type="protein sequence ID" value="MDK4306138.1"/>
    <property type="molecule type" value="Genomic_DNA"/>
</dbReference>
<evidence type="ECO:0000313" key="6">
    <source>
        <dbReference type="EMBL" id="MDK4306138.1"/>
    </source>
</evidence>
<dbReference type="InterPro" id="IPR003594">
    <property type="entry name" value="HATPase_dom"/>
</dbReference>
<reference evidence="6" key="1">
    <citation type="submission" date="2023-05" db="EMBL/GenBank/DDBJ databases">
        <title>Metabolic capabilities are highly conserved among human nasal-associated Corynebacterium species in pangenomic analyses.</title>
        <authorList>
            <person name="Tran T.H."/>
            <person name="Roberts A.Q."/>
            <person name="Escapa I.F."/>
            <person name="Gao W."/>
            <person name="Conlan S."/>
            <person name="Kong H."/>
            <person name="Segre J.A."/>
            <person name="Kelly M.S."/>
            <person name="Lemon K.P."/>
        </authorList>
    </citation>
    <scope>NUCLEOTIDE SEQUENCE</scope>
    <source>
        <strain evidence="6">KPL2773</strain>
    </source>
</reference>
<dbReference type="PIRSF" id="PIRSF037434">
    <property type="entry name" value="STHK_ChrS"/>
    <property type="match status" value="1"/>
</dbReference>
<dbReference type="SMART" id="SM00387">
    <property type="entry name" value="HATPase_c"/>
    <property type="match status" value="1"/>
</dbReference>
<dbReference type="Pfam" id="PF07730">
    <property type="entry name" value="HisKA_3"/>
    <property type="match status" value="1"/>
</dbReference>
<dbReference type="Gene3D" id="3.30.565.10">
    <property type="entry name" value="Histidine kinase-like ATPase, C-terminal domain"/>
    <property type="match status" value="1"/>
</dbReference>
<proteinExistence type="predicted"/>
<evidence type="ECO:0000256" key="4">
    <source>
        <dbReference type="SAM" id="Phobius"/>
    </source>
</evidence>
<keyword evidence="3" id="KW-0902">Two-component regulatory system</keyword>
<keyword evidence="4" id="KW-1133">Transmembrane helix</keyword>
<evidence type="ECO:0000256" key="1">
    <source>
        <dbReference type="ARBA" id="ARBA00022679"/>
    </source>
</evidence>
<feature type="transmembrane region" description="Helical" evidence="4">
    <location>
        <begin position="55"/>
        <end position="75"/>
    </location>
</feature>
<dbReference type="RefSeq" id="WP_021353444.1">
    <property type="nucleotide sequence ID" value="NZ_CP051667.1"/>
</dbReference>
<dbReference type="CDD" id="cd16917">
    <property type="entry name" value="HATPase_UhpB-NarQ-NarX-like"/>
    <property type="match status" value="1"/>
</dbReference>
<dbReference type="AlphaFoldDB" id="A0AAP4BNE8"/>
<dbReference type="InterPro" id="IPR005467">
    <property type="entry name" value="His_kinase_dom"/>
</dbReference>
<accession>A0AAP4BNE8</accession>
<keyword evidence="1" id="KW-0808">Transferase</keyword>
<protein>
    <submittedName>
        <fullName evidence="6">Sensor histidine kinase</fullName>
    </submittedName>
</protein>
<comment type="caution">
    <text evidence="6">The sequence shown here is derived from an EMBL/GenBank/DDBJ whole genome shotgun (WGS) entry which is preliminary data.</text>
</comment>
<feature type="domain" description="Histidine kinase" evidence="5">
    <location>
        <begin position="229"/>
        <end position="440"/>
    </location>
</feature>
<keyword evidence="4" id="KW-0472">Membrane</keyword>
<keyword evidence="4" id="KW-0812">Transmembrane</keyword>
<feature type="transmembrane region" description="Helical" evidence="4">
    <location>
        <begin position="111"/>
        <end position="139"/>
    </location>
</feature>
<feature type="transmembrane region" description="Helical" evidence="4">
    <location>
        <begin position="170"/>
        <end position="190"/>
    </location>
</feature>
<dbReference type="GO" id="GO:0046983">
    <property type="term" value="F:protein dimerization activity"/>
    <property type="evidence" value="ECO:0007669"/>
    <property type="project" value="InterPro"/>
</dbReference>
<dbReference type="Proteomes" id="UP001224412">
    <property type="component" value="Unassembled WGS sequence"/>
</dbReference>
<dbReference type="PANTHER" id="PTHR24421:SF62">
    <property type="entry name" value="SENSORY TRANSDUCTION HISTIDINE KINASE"/>
    <property type="match status" value="1"/>
</dbReference>
<dbReference type="PANTHER" id="PTHR24421">
    <property type="entry name" value="NITRATE/NITRITE SENSOR PROTEIN NARX-RELATED"/>
    <property type="match status" value="1"/>
</dbReference>
<dbReference type="PROSITE" id="PS50109">
    <property type="entry name" value="HIS_KIN"/>
    <property type="match status" value="1"/>
</dbReference>
<dbReference type="GeneID" id="42780786"/>
<dbReference type="InterPro" id="IPR017205">
    <property type="entry name" value="Sig_transdc_His_kinase_ChrS"/>
</dbReference>
<dbReference type="GO" id="GO:0016020">
    <property type="term" value="C:membrane"/>
    <property type="evidence" value="ECO:0007669"/>
    <property type="project" value="InterPro"/>
</dbReference>
<dbReference type="SUPFAM" id="SSF55874">
    <property type="entry name" value="ATPase domain of HSP90 chaperone/DNA topoisomerase II/histidine kinase"/>
    <property type="match status" value="1"/>
</dbReference>
<keyword evidence="2 6" id="KW-0418">Kinase</keyword>
<gene>
    <name evidence="6" type="ORF">QPX42_00995</name>
</gene>
<feature type="transmembrane region" description="Helical" evidence="4">
    <location>
        <begin position="146"/>
        <end position="164"/>
    </location>
</feature>
<evidence type="ECO:0000256" key="2">
    <source>
        <dbReference type="ARBA" id="ARBA00022777"/>
    </source>
</evidence>
<dbReference type="Gene3D" id="1.20.5.1930">
    <property type="match status" value="1"/>
</dbReference>
<name>A0AAP4BNE8_9CORY</name>
<dbReference type="GO" id="GO:0000155">
    <property type="term" value="F:phosphorelay sensor kinase activity"/>
    <property type="evidence" value="ECO:0007669"/>
    <property type="project" value="InterPro"/>
</dbReference>
<dbReference type="Pfam" id="PF02518">
    <property type="entry name" value="HATPase_c"/>
    <property type="match status" value="1"/>
</dbReference>
<evidence type="ECO:0000256" key="3">
    <source>
        <dbReference type="ARBA" id="ARBA00023012"/>
    </source>
</evidence>
<dbReference type="InterPro" id="IPR036890">
    <property type="entry name" value="HATPase_C_sf"/>
</dbReference>
<dbReference type="InterPro" id="IPR011712">
    <property type="entry name" value="Sig_transdc_His_kin_sub3_dim/P"/>
</dbReference>
<sequence>MSSPDLVAKNGDTDVVSESDLRVPRSVAVTPDSAAEAEAAIADVVADRDVLGDGIHVLTAVLLVVGVVGSLRMPLPEASLNLILYTAFAAIYFAGSVYLDEKEESVQLFWLFGLLAVWMAIMFVTPMGAYLAFTIFFLFLRVLDGVRGIVSVMFATSITVIMQIPSGLTLGGIMGPTVSAIVTVAIYFAFTTLSHISRQRAQLIHELMETREQLAESEREAGINAERQRIAHEIHDTLAQGLSSIQMLLHAADRGLDRIDAAHEGDEAVDSSQPRHHIELARTVAADNLQEARAMIAALQPATLAETSLQQALERVAQNWADTSEIVIDVEVDGTARQLPMKTEAALLRIAQGATGNVVKHAGASRARITLTYDEDIVRLDVVDNGAGFDLADVDKRPSGLGHVGLAAMRQRAAEQGGQMEIETEPGRGTAVSVTMPCTE</sequence>
<feature type="transmembrane region" description="Helical" evidence="4">
    <location>
        <begin position="82"/>
        <end position="99"/>
    </location>
</feature>